<sequence>DKPESVPAAFWSSQSAAERALARKQRRKAAIAEGSEEEGDSNIRGKQAPVVHIEKADGHDRPWIGPAARLARQQAADSAEREAAE</sequence>
<accession>A0A813JRL0</accession>
<dbReference type="Proteomes" id="UP000626109">
    <property type="component" value="Unassembled WGS sequence"/>
</dbReference>
<feature type="compositionally biased region" description="Basic and acidic residues" evidence="1">
    <location>
        <begin position="52"/>
        <end position="62"/>
    </location>
</feature>
<feature type="region of interest" description="Disordered" evidence="1">
    <location>
        <begin position="1"/>
        <end position="85"/>
    </location>
</feature>
<dbReference type="AlphaFoldDB" id="A0A813JRL0"/>
<protein>
    <submittedName>
        <fullName evidence="2">Uncharacterized protein</fullName>
    </submittedName>
</protein>
<organism evidence="2 3">
    <name type="scientific">Polarella glacialis</name>
    <name type="common">Dinoflagellate</name>
    <dbReference type="NCBI Taxonomy" id="89957"/>
    <lineage>
        <taxon>Eukaryota</taxon>
        <taxon>Sar</taxon>
        <taxon>Alveolata</taxon>
        <taxon>Dinophyceae</taxon>
        <taxon>Suessiales</taxon>
        <taxon>Suessiaceae</taxon>
        <taxon>Polarella</taxon>
    </lineage>
</organism>
<feature type="non-terminal residue" evidence="2">
    <location>
        <position position="1"/>
    </location>
</feature>
<feature type="non-terminal residue" evidence="2">
    <location>
        <position position="85"/>
    </location>
</feature>
<name>A0A813JRL0_POLGL</name>
<evidence type="ECO:0000313" key="3">
    <source>
        <dbReference type="Proteomes" id="UP000626109"/>
    </source>
</evidence>
<comment type="caution">
    <text evidence="2">The sequence shown here is derived from an EMBL/GenBank/DDBJ whole genome shotgun (WGS) entry which is preliminary data.</text>
</comment>
<dbReference type="EMBL" id="CAJNNW010026425">
    <property type="protein sequence ID" value="CAE8685211.1"/>
    <property type="molecule type" value="Genomic_DNA"/>
</dbReference>
<proteinExistence type="predicted"/>
<gene>
    <name evidence="2" type="ORF">PGLA2088_LOCUS24357</name>
</gene>
<evidence type="ECO:0000313" key="2">
    <source>
        <dbReference type="EMBL" id="CAE8685211.1"/>
    </source>
</evidence>
<evidence type="ECO:0000256" key="1">
    <source>
        <dbReference type="SAM" id="MobiDB-lite"/>
    </source>
</evidence>
<reference evidence="2" key="1">
    <citation type="submission" date="2021-02" db="EMBL/GenBank/DDBJ databases">
        <authorList>
            <person name="Dougan E. K."/>
            <person name="Rhodes N."/>
            <person name="Thang M."/>
            <person name="Chan C."/>
        </authorList>
    </citation>
    <scope>NUCLEOTIDE SEQUENCE</scope>
</reference>